<evidence type="ECO:0000313" key="2">
    <source>
        <dbReference type="Proteomes" id="UP000620266"/>
    </source>
</evidence>
<name>A0A8J2XUP6_9BURK</name>
<gene>
    <name evidence="1" type="ORF">GCM10007205_04140</name>
</gene>
<sequence length="167" mass="18567">MFWLILFGACCALVGAMVLGERPQVALQRAACEQDQQRSDRQRAVYAAMAQAAGKVMADLANVYSNTMEDRLRIRAVYHKDTFSAVLGALSSIPTQELSSAEAAIALAGLKQNMRDAQYMIDLYIPWQDPVYGDTPSRQFTQIDLRSCKSFAEIHCRQLMQALAART</sequence>
<keyword evidence="2" id="KW-1185">Reference proteome</keyword>
<evidence type="ECO:0000313" key="1">
    <source>
        <dbReference type="EMBL" id="GGB98020.1"/>
    </source>
</evidence>
<dbReference type="EMBL" id="BMCG01000001">
    <property type="protein sequence ID" value="GGB98020.1"/>
    <property type="molecule type" value="Genomic_DNA"/>
</dbReference>
<reference evidence="1" key="2">
    <citation type="submission" date="2020-09" db="EMBL/GenBank/DDBJ databases">
        <authorList>
            <person name="Sun Q."/>
            <person name="Sedlacek I."/>
        </authorList>
    </citation>
    <scope>NUCLEOTIDE SEQUENCE</scope>
    <source>
        <strain evidence="1">CCM 7086</strain>
    </source>
</reference>
<protein>
    <submittedName>
        <fullName evidence="1">Uncharacterized protein</fullName>
    </submittedName>
</protein>
<dbReference type="Proteomes" id="UP000620266">
    <property type="component" value="Unassembled WGS sequence"/>
</dbReference>
<reference evidence="1" key="1">
    <citation type="journal article" date="2014" name="Int. J. Syst. Evol. Microbiol.">
        <title>Complete genome sequence of Corynebacterium casei LMG S-19264T (=DSM 44701T), isolated from a smear-ripened cheese.</title>
        <authorList>
            <consortium name="US DOE Joint Genome Institute (JGI-PGF)"/>
            <person name="Walter F."/>
            <person name="Albersmeier A."/>
            <person name="Kalinowski J."/>
            <person name="Ruckert C."/>
        </authorList>
    </citation>
    <scope>NUCLEOTIDE SEQUENCE</scope>
    <source>
        <strain evidence="1">CCM 7086</strain>
    </source>
</reference>
<comment type="caution">
    <text evidence="1">The sequence shown here is derived from an EMBL/GenBank/DDBJ whole genome shotgun (WGS) entry which is preliminary data.</text>
</comment>
<dbReference type="AlphaFoldDB" id="A0A8J2XUP6"/>
<organism evidence="1 2">
    <name type="scientific">Oxalicibacterium flavum</name>
    <dbReference type="NCBI Taxonomy" id="179467"/>
    <lineage>
        <taxon>Bacteria</taxon>
        <taxon>Pseudomonadati</taxon>
        <taxon>Pseudomonadota</taxon>
        <taxon>Betaproteobacteria</taxon>
        <taxon>Burkholderiales</taxon>
        <taxon>Oxalobacteraceae</taxon>
        <taxon>Oxalicibacterium</taxon>
    </lineage>
</organism>
<proteinExistence type="predicted"/>
<accession>A0A8J2XUP6</accession>